<proteinExistence type="predicted"/>
<sequence length="152" mass="16791">MKLKGFILLVIATIAITSCSVDKCDILCNSGPLGLNFELLDQATGENLFTNGTFDPADIEVLDLNDANNSVPFTFISENDINIIRLGPFGWGTNIVNYTLKVGEVEIFNLILDAEEKTENCCSFVQINTLEINNADFEQNTETGIYEIMVKL</sequence>
<protein>
    <submittedName>
        <fullName evidence="1">Uncharacterized protein</fullName>
    </submittedName>
</protein>
<dbReference type="PROSITE" id="PS51257">
    <property type="entry name" value="PROKAR_LIPOPROTEIN"/>
    <property type="match status" value="1"/>
</dbReference>
<gene>
    <name evidence="1" type="ORF">JK629_00365</name>
</gene>
<reference evidence="1 2" key="1">
    <citation type="submission" date="2021-01" db="EMBL/GenBank/DDBJ databases">
        <title>Aequorivita sp. strain KX20305, a bacterium isolated from the sediment collected at a cold seep field in South China Sea.</title>
        <authorList>
            <person name="Zhang H."/>
            <person name="Li C."/>
        </authorList>
    </citation>
    <scope>NUCLEOTIDE SEQUENCE [LARGE SCALE GENOMIC DNA]</scope>
    <source>
        <strain evidence="1 2">KX20305</strain>
    </source>
</reference>
<accession>A0ABX7DSN3</accession>
<dbReference type="RefSeq" id="WP_202336606.1">
    <property type="nucleotide sequence ID" value="NZ_CP068439.1"/>
</dbReference>
<evidence type="ECO:0000313" key="1">
    <source>
        <dbReference type="EMBL" id="QQX76762.1"/>
    </source>
</evidence>
<keyword evidence="2" id="KW-1185">Reference proteome</keyword>
<evidence type="ECO:0000313" key="2">
    <source>
        <dbReference type="Proteomes" id="UP000629420"/>
    </source>
</evidence>
<dbReference type="Proteomes" id="UP000629420">
    <property type="component" value="Chromosome"/>
</dbReference>
<dbReference type="EMBL" id="CP068439">
    <property type="protein sequence ID" value="QQX76762.1"/>
    <property type="molecule type" value="Genomic_DNA"/>
</dbReference>
<organism evidence="1 2">
    <name type="scientific">Aequorivita iocasae</name>
    <dbReference type="NCBI Taxonomy" id="2803865"/>
    <lineage>
        <taxon>Bacteria</taxon>
        <taxon>Pseudomonadati</taxon>
        <taxon>Bacteroidota</taxon>
        <taxon>Flavobacteriia</taxon>
        <taxon>Flavobacteriales</taxon>
        <taxon>Flavobacteriaceae</taxon>
        <taxon>Aequorivita</taxon>
    </lineage>
</organism>
<name>A0ABX7DSN3_9FLAO</name>